<proteinExistence type="predicted"/>
<evidence type="ECO:0000259" key="1">
    <source>
        <dbReference type="Pfam" id="PF09861"/>
    </source>
</evidence>
<dbReference type="Pfam" id="PF09861">
    <property type="entry name" value="Lar_N"/>
    <property type="match status" value="1"/>
</dbReference>
<comment type="caution">
    <text evidence="2">The sequence shown here is derived from an EMBL/GenBank/DDBJ whole genome shotgun (WGS) entry which is preliminary data.</text>
</comment>
<gene>
    <name evidence="2" type="ORF">Ccl03g_27370</name>
</gene>
<accession>A0A829WAR7</accession>
<reference evidence="2 3" key="1">
    <citation type="submission" date="2019-06" db="EMBL/GenBank/DDBJ databases">
        <title>Draft genome sequence of [Clostridium] clostridioforme NBRC 113352.</title>
        <authorList>
            <person name="Miura T."/>
            <person name="Furukawa M."/>
            <person name="Shimamura M."/>
            <person name="Ohyama Y."/>
            <person name="Yamazoe A."/>
            <person name="Kawasaki H."/>
        </authorList>
    </citation>
    <scope>NUCLEOTIDE SEQUENCE [LARGE SCALE GENOMIC DNA]</scope>
    <source>
        <strain evidence="2 3">NBRC 113352</strain>
    </source>
</reference>
<dbReference type="InterPro" id="IPR018657">
    <property type="entry name" value="LarA-like_N"/>
</dbReference>
<feature type="domain" description="LarA-like N-terminal" evidence="1">
    <location>
        <begin position="49"/>
        <end position="198"/>
    </location>
</feature>
<name>A0A829WAR7_9FIRM</name>
<dbReference type="GO" id="GO:0050043">
    <property type="term" value="F:lactate racemase activity"/>
    <property type="evidence" value="ECO:0007669"/>
    <property type="project" value="InterPro"/>
</dbReference>
<evidence type="ECO:0000313" key="3">
    <source>
        <dbReference type="Proteomes" id="UP000315200"/>
    </source>
</evidence>
<dbReference type="EMBL" id="BJLB01000001">
    <property type="protein sequence ID" value="GEA37024.1"/>
    <property type="molecule type" value="Genomic_DNA"/>
</dbReference>
<evidence type="ECO:0000313" key="2">
    <source>
        <dbReference type="EMBL" id="GEA37024.1"/>
    </source>
</evidence>
<organism evidence="2 3">
    <name type="scientific">Enterocloster clostridioformis</name>
    <dbReference type="NCBI Taxonomy" id="1531"/>
    <lineage>
        <taxon>Bacteria</taxon>
        <taxon>Bacillati</taxon>
        <taxon>Bacillota</taxon>
        <taxon>Clostridia</taxon>
        <taxon>Lachnospirales</taxon>
        <taxon>Lachnospiraceae</taxon>
        <taxon>Enterocloster</taxon>
    </lineage>
</organism>
<dbReference type="Gene3D" id="3.40.50.11440">
    <property type="match status" value="1"/>
</dbReference>
<sequence>MGEMKFVKGGNVSRLLEGISIPKMFHAKQEFDDAKITPEDIPAVVYRELSKPGIGETIKPGMSIAVTAGSRGVANVNVITRAIVDFCKEKGAHPFIVPAMGSHGGALAEGQKELLAGYDITEESMGCPIKSSMETVLLGYSQYGKPVYQDKYAYEADGIIISCRIKPHNAFRGPYESGVCKMMVVGLGKQTGAESVHSDGLGNMARNLPANARVVLERSSILFAIPCVENAYDETSIIEAIPREAIMDREPELLKTAFSNMPGILVGEADVLIVNEMGKNFSGTGVDPNISGTWSTEFGKGGLKVKRTCFLDLTDCSHGNANGMGLADIITARLYEKLDPKVIYPNCFTSTVLRSGMMPPVVATDKEAIQACIRTANQIDRDNCRIIRIKNTLHVGEIMLSQAYYEDVVRGRYKGVTAVSEPEELRFDPQENLITPMLS</sequence>
<dbReference type="Proteomes" id="UP000315200">
    <property type="component" value="Unassembled WGS sequence"/>
</dbReference>
<protein>
    <recommendedName>
        <fullName evidence="1">LarA-like N-terminal domain-containing protein</fullName>
    </recommendedName>
</protein>
<dbReference type="AlphaFoldDB" id="A0A829WAR7"/>